<name>A0A4Y5TXA3_9CAUD</name>
<gene>
    <name evidence="1" type="ORF">2L372D_137</name>
</gene>
<evidence type="ECO:0000313" key="2">
    <source>
        <dbReference type="Proteomes" id="UP000316128"/>
    </source>
</evidence>
<sequence length="29" mass="3499">MKENRNKLYCITKEQGEDRVDVQLEKEDS</sequence>
<dbReference type="EMBL" id="MK804893">
    <property type="protein sequence ID" value="QDB74051.1"/>
    <property type="molecule type" value="Genomic_DNA"/>
</dbReference>
<proteinExistence type="predicted"/>
<protein>
    <submittedName>
        <fullName evidence="1">Uncharacterized protein</fullName>
    </submittedName>
</protein>
<organism evidence="1 2">
    <name type="scientific">Aeromonas phage 2L372D</name>
    <dbReference type="NCBI Taxonomy" id="2588097"/>
    <lineage>
        <taxon>Viruses</taxon>
        <taxon>Duplodnaviria</taxon>
        <taxon>Heunggongvirae</taxon>
        <taxon>Uroviricota</taxon>
        <taxon>Caudoviricetes</taxon>
        <taxon>Plateaulakevirus</taxon>
        <taxon>Plateaulakevirus pv2L372D</taxon>
    </lineage>
</organism>
<reference evidence="1 2" key="1">
    <citation type="submission" date="2019-04" db="EMBL/GenBank/DDBJ databases">
        <title>Nine Novel Phages from a Plateau Lake in Southwest China Provide Insights into Aeromonas Phage Diversity.</title>
        <authorList>
            <person name="Xiao W."/>
            <person name="Bai M."/>
            <person name="Wang Y."/>
            <person name="Cui X."/>
        </authorList>
    </citation>
    <scope>NUCLEOTIDE SEQUENCE [LARGE SCALE GENOMIC DNA]</scope>
</reference>
<accession>A0A4Y5TXA3</accession>
<evidence type="ECO:0000313" key="1">
    <source>
        <dbReference type="EMBL" id="QDB74051.1"/>
    </source>
</evidence>
<keyword evidence="2" id="KW-1185">Reference proteome</keyword>
<dbReference type="Proteomes" id="UP000316128">
    <property type="component" value="Segment"/>
</dbReference>